<dbReference type="PANTHER" id="PTHR43201:SF8">
    <property type="entry name" value="ACYL-COA SYNTHETASE FAMILY MEMBER 3"/>
    <property type="match status" value="1"/>
</dbReference>
<dbReference type="GO" id="GO:0031956">
    <property type="term" value="F:medium-chain fatty acid-CoA ligase activity"/>
    <property type="evidence" value="ECO:0007669"/>
    <property type="project" value="TreeGrafter"/>
</dbReference>
<dbReference type="AlphaFoldDB" id="A0A6J6N7I4"/>
<comment type="similarity">
    <text evidence="1">Belongs to the ATP-dependent AMP-binding enzyme family.</text>
</comment>
<dbReference type="InterPro" id="IPR042099">
    <property type="entry name" value="ANL_N_sf"/>
</dbReference>
<evidence type="ECO:0000259" key="2">
    <source>
        <dbReference type="Pfam" id="PF00501"/>
    </source>
</evidence>
<dbReference type="SUPFAM" id="SSF56801">
    <property type="entry name" value="Acetyl-CoA synthetase-like"/>
    <property type="match status" value="1"/>
</dbReference>
<evidence type="ECO:0000259" key="3">
    <source>
        <dbReference type="Pfam" id="PF13193"/>
    </source>
</evidence>
<dbReference type="Pfam" id="PF00501">
    <property type="entry name" value="AMP-binding"/>
    <property type="match status" value="1"/>
</dbReference>
<dbReference type="GO" id="GO:0006631">
    <property type="term" value="P:fatty acid metabolic process"/>
    <property type="evidence" value="ECO:0007669"/>
    <property type="project" value="TreeGrafter"/>
</dbReference>
<evidence type="ECO:0000313" key="4">
    <source>
        <dbReference type="EMBL" id="CAB4681078.1"/>
    </source>
</evidence>
<proteinExistence type="inferred from homology"/>
<dbReference type="InterPro" id="IPR025110">
    <property type="entry name" value="AMP-bd_C"/>
</dbReference>
<sequence>MNSVPVKVIPANDVVGALLALGEALEGKCCVYISPREVNGVKPEVTGIPETVSNTALIIESSGSTGTPKKIYLSKEALIASTKATEKYFGFTGQWVLALPINYIAGAMVLVRSLLADTPPVLMNTAVSFTPEAFALSSSMVSGEHKFVSVVPTQLVRIKQLAETDEFLLMLLKRYDAILVGGQSVSAEVLNFFAEHGVNVVSTYGMAETSGGCVYNGEALAGVDVQLFDGQIGIKGPMLANDVADASGYFMSHDVGEFVGSRLTVLGRSDRVLISGGLKIGLDQVEAVAGSVPGVVEVGATALDSAEWGQRVGIVYVGSPEVADYVAGAVFEQLGIAAKPIRVIRVDRLPRLSNGKTDLITLNQLFDEED</sequence>
<protein>
    <submittedName>
        <fullName evidence="4">Unannotated protein</fullName>
    </submittedName>
</protein>
<dbReference type="InterPro" id="IPR045851">
    <property type="entry name" value="AMP-bd_C_sf"/>
</dbReference>
<evidence type="ECO:0000256" key="1">
    <source>
        <dbReference type="ARBA" id="ARBA00006432"/>
    </source>
</evidence>
<accession>A0A6J6N7I4</accession>
<dbReference type="Pfam" id="PF13193">
    <property type="entry name" value="AMP-binding_C"/>
    <property type="match status" value="1"/>
</dbReference>
<gene>
    <name evidence="4" type="ORF">UFOPK2373_00257</name>
</gene>
<reference evidence="4" key="1">
    <citation type="submission" date="2020-05" db="EMBL/GenBank/DDBJ databases">
        <authorList>
            <person name="Chiriac C."/>
            <person name="Salcher M."/>
            <person name="Ghai R."/>
            <person name="Kavagutti S V."/>
        </authorList>
    </citation>
    <scope>NUCLEOTIDE SEQUENCE</scope>
</reference>
<organism evidence="4">
    <name type="scientific">freshwater metagenome</name>
    <dbReference type="NCBI Taxonomy" id="449393"/>
    <lineage>
        <taxon>unclassified sequences</taxon>
        <taxon>metagenomes</taxon>
        <taxon>ecological metagenomes</taxon>
    </lineage>
</organism>
<dbReference type="Gene3D" id="3.30.300.30">
    <property type="match status" value="1"/>
</dbReference>
<dbReference type="EMBL" id="CAEZXL010000026">
    <property type="protein sequence ID" value="CAB4681078.1"/>
    <property type="molecule type" value="Genomic_DNA"/>
</dbReference>
<dbReference type="InterPro" id="IPR000873">
    <property type="entry name" value="AMP-dep_synth/lig_dom"/>
</dbReference>
<dbReference type="PANTHER" id="PTHR43201">
    <property type="entry name" value="ACYL-COA SYNTHETASE"/>
    <property type="match status" value="1"/>
</dbReference>
<feature type="domain" description="AMP-dependent synthetase/ligase" evidence="2">
    <location>
        <begin position="51"/>
        <end position="256"/>
    </location>
</feature>
<name>A0A6J6N7I4_9ZZZZ</name>
<feature type="domain" description="AMP-binding enzyme C-terminal" evidence="3">
    <location>
        <begin position="284"/>
        <end position="356"/>
    </location>
</feature>
<dbReference type="Gene3D" id="3.40.50.12780">
    <property type="entry name" value="N-terminal domain of ligase-like"/>
    <property type="match status" value="1"/>
</dbReference>